<keyword evidence="5" id="KW-1185">Reference proteome</keyword>
<dbReference type="PROSITE" id="PS50088">
    <property type="entry name" value="ANK_REPEAT"/>
    <property type="match status" value="2"/>
</dbReference>
<protein>
    <submittedName>
        <fullName evidence="4">NFKB inhibitor zeta</fullName>
    </submittedName>
</protein>
<dbReference type="AlphaFoldDB" id="A0A3Q2DIK8"/>
<dbReference type="GeneTree" id="ENSGT00940000153695"/>
<reference evidence="4" key="1">
    <citation type="submission" date="2025-08" db="UniProtKB">
        <authorList>
            <consortium name="Ensembl"/>
        </authorList>
    </citation>
    <scope>IDENTIFICATION</scope>
</reference>
<evidence type="ECO:0000313" key="4">
    <source>
        <dbReference type="Ensembl" id="ENSCVAP00000018524.1"/>
    </source>
</evidence>
<dbReference type="InterPro" id="IPR036770">
    <property type="entry name" value="Ankyrin_rpt-contain_sf"/>
</dbReference>
<evidence type="ECO:0000256" key="3">
    <source>
        <dbReference type="PROSITE-ProRule" id="PRU00023"/>
    </source>
</evidence>
<evidence type="ECO:0000313" key="5">
    <source>
        <dbReference type="Proteomes" id="UP000265020"/>
    </source>
</evidence>
<dbReference type="SMART" id="SM00248">
    <property type="entry name" value="ANK"/>
    <property type="match status" value="5"/>
</dbReference>
<evidence type="ECO:0000256" key="1">
    <source>
        <dbReference type="ARBA" id="ARBA00022737"/>
    </source>
</evidence>
<name>A0A3Q2DIK8_CYPVA</name>
<proteinExistence type="predicted"/>
<dbReference type="OMA" id="HMACEEA"/>
<dbReference type="Gene3D" id="1.25.40.20">
    <property type="entry name" value="Ankyrin repeat-containing domain"/>
    <property type="match status" value="1"/>
</dbReference>
<dbReference type="FunFam" id="1.25.40.20:FF:000097">
    <property type="entry name" value="NF-kappa-B inhibitor zeta isoform X1"/>
    <property type="match status" value="1"/>
</dbReference>
<organism evidence="4 5">
    <name type="scientific">Cyprinodon variegatus</name>
    <name type="common">Sheepshead minnow</name>
    <dbReference type="NCBI Taxonomy" id="28743"/>
    <lineage>
        <taxon>Eukaryota</taxon>
        <taxon>Metazoa</taxon>
        <taxon>Chordata</taxon>
        <taxon>Craniata</taxon>
        <taxon>Vertebrata</taxon>
        <taxon>Euteleostomi</taxon>
        <taxon>Actinopterygii</taxon>
        <taxon>Neopterygii</taxon>
        <taxon>Teleostei</taxon>
        <taxon>Neoteleostei</taxon>
        <taxon>Acanthomorphata</taxon>
        <taxon>Ovalentaria</taxon>
        <taxon>Atherinomorphae</taxon>
        <taxon>Cyprinodontiformes</taxon>
        <taxon>Cyprinodontidae</taxon>
        <taxon>Cyprinodon</taxon>
    </lineage>
</organism>
<feature type="repeat" description="ANK" evidence="3">
    <location>
        <begin position="322"/>
        <end position="358"/>
    </location>
</feature>
<dbReference type="GO" id="GO:0005634">
    <property type="term" value="C:nucleus"/>
    <property type="evidence" value="ECO:0007669"/>
    <property type="project" value="TreeGrafter"/>
</dbReference>
<keyword evidence="1" id="KW-0677">Repeat</keyword>
<reference evidence="4" key="2">
    <citation type="submission" date="2025-09" db="UniProtKB">
        <authorList>
            <consortium name="Ensembl"/>
        </authorList>
    </citation>
    <scope>IDENTIFICATION</scope>
</reference>
<dbReference type="STRING" id="28743.ENSCVAP00000018524"/>
<dbReference type="Ensembl" id="ENSCVAT00000027495.1">
    <property type="protein sequence ID" value="ENSCVAP00000018524.1"/>
    <property type="gene ID" value="ENSCVAG00000021814.1"/>
</dbReference>
<dbReference type="InterPro" id="IPR002110">
    <property type="entry name" value="Ankyrin_rpt"/>
</dbReference>
<dbReference type="Proteomes" id="UP000265020">
    <property type="component" value="Unassembled WGS sequence"/>
</dbReference>
<dbReference type="Pfam" id="PF12796">
    <property type="entry name" value="Ank_2"/>
    <property type="match status" value="2"/>
</dbReference>
<keyword evidence="2 3" id="KW-0040">ANK repeat</keyword>
<dbReference type="SUPFAM" id="SSF48403">
    <property type="entry name" value="Ankyrin repeat"/>
    <property type="match status" value="1"/>
</dbReference>
<sequence length="387" mass="43073">MHEEEQIKFFRLLCRFKGFVSEHLSLNIYRLITDSVSTVESRADPDLGSQTVTSHTPVNLIPPSNFIPALPESAVMAPQETQQLPAEQELPAPEGKMTLFHWQIQQESKKVEGLPASLLCTQDSDGDTYLHVAVAQGKRALSYVLAAKMARYGSLDIKERNEQTPFQIAVATNQHLIVSDLLTHGANLNIRDLWGRSPLHVCAEKGHSLMTGNSQSVEVEMFNYDGLTPLHVAVLSHNAVVRELREMDNPCKYMISKLAHRKRSYVECIRILMFMGASYGTKELKSGRTCIHMASEEANTELLNLFLQHPTSLALVNVKTFSGNTALHIVSSLQNNKNQVEAVKLLMRKGGDPGARNFENELPCQLVAEGPVGEKVRQILKGKQIQV</sequence>
<dbReference type="PROSITE" id="PS50297">
    <property type="entry name" value="ANK_REP_REGION"/>
    <property type="match status" value="1"/>
</dbReference>
<feature type="repeat" description="ANK" evidence="3">
    <location>
        <begin position="161"/>
        <end position="193"/>
    </location>
</feature>
<dbReference type="PANTHER" id="PTHR24124:SF5">
    <property type="entry name" value="NF-KAPPA-B INHIBITOR ZETA"/>
    <property type="match status" value="1"/>
</dbReference>
<accession>A0A3Q2DIK8</accession>
<evidence type="ECO:0000256" key="2">
    <source>
        <dbReference type="ARBA" id="ARBA00023043"/>
    </source>
</evidence>
<dbReference type="GO" id="GO:0010468">
    <property type="term" value="P:regulation of gene expression"/>
    <property type="evidence" value="ECO:0007669"/>
    <property type="project" value="TreeGrafter"/>
</dbReference>
<dbReference type="PANTHER" id="PTHR24124">
    <property type="entry name" value="ANKYRIN REPEAT FAMILY A"/>
    <property type="match status" value="1"/>
</dbReference>